<dbReference type="InterPro" id="IPR013078">
    <property type="entry name" value="His_Pase_superF_clade-1"/>
</dbReference>
<keyword evidence="3" id="KW-1185">Reference proteome</keyword>
<comment type="caution">
    <text evidence="2">The sequence shown here is derived from an EMBL/GenBank/DDBJ whole genome shotgun (WGS) entry which is preliminary data.</text>
</comment>
<evidence type="ECO:0000256" key="1">
    <source>
        <dbReference type="SAM" id="MobiDB-lite"/>
    </source>
</evidence>
<dbReference type="RefSeq" id="WP_183345936.1">
    <property type="nucleotide sequence ID" value="NZ_JACHNU010000012.1"/>
</dbReference>
<dbReference type="CDD" id="cd07067">
    <property type="entry name" value="HP_PGM_like"/>
    <property type="match status" value="1"/>
</dbReference>
<feature type="compositionally biased region" description="Low complexity" evidence="1">
    <location>
        <begin position="101"/>
        <end position="116"/>
    </location>
</feature>
<dbReference type="EMBL" id="JACHNU010000012">
    <property type="protein sequence ID" value="MBB4665207.1"/>
    <property type="molecule type" value="Genomic_DNA"/>
</dbReference>
<feature type="region of interest" description="Disordered" evidence="1">
    <location>
        <begin position="329"/>
        <end position="353"/>
    </location>
</feature>
<dbReference type="SMART" id="SM00855">
    <property type="entry name" value="PGAM"/>
    <property type="match status" value="1"/>
</dbReference>
<organism evidence="2 3">
    <name type="scientific">Conexibacter arvalis</name>
    <dbReference type="NCBI Taxonomy" id="912552"/>
    <lineage>
        <taxon>Bacteria</taxon>
        <taxon>Bacillati</taxon>
        <taxon>Actinomycetota</taxon>
        <taxon>Thermoleophilia</taxon>
        <taxon>Solirubrobacterales</taxon>
        <taxon>Conexibacteraceae</taxon>
        <taxon>Conexibacter</taxon>
    </lineage>
</organism>
<name>A0A840IJE3_9ACTN</name>
<accession>A0A840IJE3</accession>
<gene>
    <name evidence="2" type="ORF">BDZ31_004828</name>
</gene>
<protein>
    <submittedName>
        <fullName evidence="2">Broad specificity phosphatase PhoE</fullName>
    </submittedName>
</protein>
<dbReference type="AlphaFoldDB" id="A0A840IJE3"/>
<dbReference type="Gene3D" id="3.40.50.1240">
    <property type="entry name" value="Phosphoglycerate mutase-like"/>
    <property type="match status" value="1"/>
</dbReference>
<dbReference type="SUPFAM" id="SSF53254">
    <property type="entry name" value="Phosphoglycerate mutase-like"/>
    <property type="match status" value="1"/>
</dbReference>
<evidence type="ECO:0000313" key="3">
    <source>
        <dbReference type="Proteomes" id="UP000585272"/>
    </source>
</evidence>
<dbReference type="Proteomes" id="UP000585272">
    <property type="component" value="Unassembled WGS sequence"/>
</dbReference>
<feature type="region of interest" description="Disordered" evidence="1">
    <location>
        <begin position="48"/>
        <end position="119"/>
    </location>
</feature>
<proteinExistence type="predicted"/>
<reference evidence="2 3" key="1">
    <citation type="submission" date="2020-08" db="EMBL/GenBank/DDBJ databases">
        <title>Genomic Encyclopedia of Archaeal and Bacterial Type Strains, Phase II (KMG-II): from individual species to whole genera.</title>
        <authorList>
            <person name="Goeker M."/>
        </authorList>
    </citation>
    <scope>NUCLEOTIDE SEQUENCE [LARGE SCALE GENOMIC DNA]</scope>
    <source>
        <strain evidence="2 3">DSM 23288</strain>
    </source>
</reference>
<dbReference type="Pfam" id="PF00300">
    <property type="entry name" value="His_Phos_1"/>
    <property type="match status" value="1"/>
</dbReference>
<feature type="compositionally biased region" description="Low complexity" evidence="1">
    <location>
        <begin position="332"/>
        <end position="353"/>
    </location>
</feature>
<dbReference type="InterPro" id="IPR029033">
    <property type="entry name" value="His_PPase_superfam"/>
</dbReference>
<evidence type="ECO:0000313" key="2">
    <source>
        <dbReference type="EMBL" id="MBB4665207.1"/>
    </source>
</evidence>
<sequence length="353" mass="33921">MKRLLLVRHAATSATRAAAFPADEPIEDGAAALAAPLAALVRGRDAAPAASDARPGHGAAASEPTASGARPGRGMGAANLAAPGARPGREVGAAGPTAPDARPGQGAAAGEPAATGSRPRFDLLASPALRCRQTAAAAGLTARPEPRIAECDFAAWAGRTLASVHAEQPDAVGAWMADPDAAPHGGESLRAFAARVGGWLDEQAGEDGTTLAITHGGVIKAALVHALGAPLDAFWRLDVAPLSVTELHAHDGRWTVTRTNCPLDPAVGRARSAAVAQERGAAGSGGTAVGGAPMAGASGARVAVGSGAAVGGAPMAGASGARVDVGGGAAVGGAPPAGASAARVAGAGAGAAR</sequence>